<dbReference type="OrthoDB" id="5499170at2"/>
<keyword evidence="3" id="KW-1185">Reference proteome</keyword>
<comment type="caution">
    <text evidence="2">The sequence shown here is derived from an EMBL/GenBank/DDBJ whole genome shotgun (WGS) entry which is preliminary data.</text>
</comment>
<dbReference type="InterPro" id="IPR035965">
    <property type="entry name" value="PAS-like_dom_sf"/>
</dbReference>
<dbReference type="Gene3D" id="1.10.10.60">
    <property type="entry name" value="Homeodomain-like"/>
    <property type="match status" value="1"/>
</dbReference>
<name>A0A547Q889_9RHOB</name>
<evidence type="ECO:0000313" key="2">
    <source>
        <dbReference type="EMBL" id="TRD22595.1"/>
    </source>
</evidence>
<dbReference type="Gene3D" id="3.30.450.20">
    <property type="entry name" value="PAS domain"/>
    <property type="match status" value="3"/>
</dbReference>
<dbReference type="InterPro" id="IPR009057">
    <property type="entry name" value="Homeodomain-like_sf"/>
</dbReference>
<dbReference type="Pfam" id="PF00989">
    <property type="entry name" value="PAS"/>
    <property type="match status" value="1"/>
</dbReference>
<dbReference type="InterPro" id="IPR000014">
    <property type="entry name" value="PAS"/>
</dbReference>
<feature type="domain" description="PAS" evidence="1">
    <location>
        <begin position="157"/>
        <end position="224"/>
    </location>
</feature>
<protein>
    <submittedName>
        <fullName evidence="2">Transcriptional regulator PpsR</fullName>
    </submittedName>
</protein>
<accession>A0A547Q889</accession>
<feature type="domain" description="PAS" evidence="1">
    <location>
        <begin position="276"/>
        <end position="342"/>
    </location>
</feature>
<dbReference type="InterPro" id="IPR011785">
    <property type="entry name" value="Tscrpt_reg_PpsR-CrtJ"/>
</dbReference>
<dbReference type="GO" id="GO:0006355">
    <property type="term" value="P:regulation of DNA-templated transcription"/>
    <property type="evidence" value="ECO:0007669"/>
    <property type="project" value="InterPro"/>
</dbReference>
<dbReference type="Pfam" id="PF02954">
    <property type="entry name" value="HTH_8"/>
    <property type="match status" value="1"/>
</dbReference>
<dbReference type="PRINTS" id="PR01590">
    <property type="entry name" value="HTHFIS"/>
</dbReference>
<reference evidence="2 3" key="1">
    <citation type="submission" date="2019-06" db="EMBL/GenBank/DDBJ databases">
        <title>Paenimaribius caenipelagi gen. nov., sp. nov., isolated from a tidal flat.</title>
        <authorList>
            <person name="Yoon J.-H."/>
        </authorList>
    </citation>
    <scope>NUCLEOTIDE SEQUENCE [LARGE SCALE GENOMIC DNA]</scope>
    <source>
        <strain evidence="2 3">JBTF-M29</strain>
    </source>
</reference>
<proteinExistence type="predicted"/>
<dbReference type="AlphaFoldDB" id="A0A547Q889"/>
<dbReference type="Proteomes" id="UP000318590">
    <property type="component" value="Unassembled WGS sequence"/>
</dbReference>
<dbReference type="Gene3D" id="1.20.5.430">
    <property type="match status" value="1"/>
</dbReference>
<dbReference type="NCBIfam" id="TIGR00229">
    <property type="entry name" value="sensory_box"/>
    <property type="match status" value="1"/>
</dbReference>
<dbReference type="GO" id="GO:0043565">
    <property type="term" value="F:sequence-specific DNA binding"/>
    <property type="evidence" value="ECO:0007669"/>
    <property type="project" value="InterPro"/>
</dbReference>
<dbReference type="Pfam" id="PF13426">
    <property type="entry name" value="PAS_9"/>
    <property type="match status" value="1"/>
</dbReference>
<dbReference type="CDD" id="cd00130">
    <property type="entry name" value="PAS"/>
    <property type="match status" value="2"/>
</dbReference>
<gene>
    <name evidence="2" type="primary">ppsR</name>
    <name evidence="2" type="ORF">FEV53_04040</name>
</gene>
<dbReference type="RefSeq" id="WP_142833539.1">
    <property type="nucleotide sequence ID" value="NZ_VFSV01000005.1"/>
</dbReference>
<sequence length="468" mass="50668">MSSGGSRYWSSGAIPLIGPDVLGDIIAASADLALVISDLGQILSVMVNPDTEGFDGLEAWQGQNLTSLLTTESIPKLQSRLAELGAGIAHVRGVELNHSADTSIEFPIRYSFHPIGPDGAILMLGQDLKHIAQLQQQLVEAQMALERDYEGQRESVTRMRALMQTMQEAALFVNVTTGRIVEANPAAGRLLQTNPDELPGTALKRLLRHGSEPVDVDQLVEAARDGRAAPATLSSNNCATPLRLRPMSFRAAGQRVLLCLLTRHEQPDETPPGSDAHMVQLYAQAADAIVFSDRSGIILSANPAFEKLVDIDGPNAARGHSFAEFLGRGSVDLKVLIDNSLRSGQMRLFATRMRTALGVETPVEISAAFLEDPKHPAIAFVIRDVSLADAMRPGTTMGEDMRPTRELVGSSTLKEIVTETTDVIEKMCIETALELTSNNRVAAAEMLGLSRQSLYVKLRKYDILGRDD</sequence>
<organism evidence="2 3">
    <name type="scientific">Palleronia caenipelagi</name>
    <dbReference type="NCBI Taxonomy" id="2489174"/>
    <lineage>
        <taxon>Bacteria</taxon>
        <taxon>Pseudomonadati</taxon>
        <taxon>Pseudomonadota</taxon>
        <taxon>Alphaproteobacteria</taxon>
        <taxon>Rhodobacterales</taxon>
        <taxon>Roseobacteraceae</taxon>
        <taxon>Palleronia</taxon>
    </lineage>
</organism>
<dbReference type="SMART" id="SM00091">
    <property type="entry name" value="PAS"/>
    <property type="match status" value="2"/>
</dbReference>
<dbReference type="InterPro" id="IPR002197">
    <property type="entry name" value="HTH_Fis"/>
</dbReference>
<evidence type="ECO:0000259" key="1">
    <source>
        <dbReference type="SMART" id="SM00091"/>
    </source>
</evidence>
<dbReference type="SUPFAM" id="SSF55785">
    <property type="entry name" value="PYP-like sensor domain (PAS domain)"/>
    <property type="match status" value="2"/>
</dbReference>
<dbReference type="EMBL" id="VFSV01000005">
    <property type="protein sequence ID" value="TRD22595.1"/>
    <property type="molecule type" value="Genomic_DNA"/>
</dbReference>
<dbReference type="SUPFAM" id="SSF46689">
    <property type="entry name" value="Homeodomain-like"/>
    <property type="match status" value="1"/>
</dbReference>
<dbReference type="NCBIfam" id="TIGR02040">
    <property type="entry name" value="PpsR-CrtJ"/>
    <property type="match status" value="1"/>
</dbReference>
<dbReference type="InterPro" id="IPR013767">
    <property type="entry name" value="PAS_fold"/>
</dbReference>
<evidence type="ECO:0000313" key="3">
    <source>
        <dbReference type="Proteomes" id="UP000318590"/>
    </source>
</evidence>